<comment type="caution">
    <text evidence="9">The sequence shown here is derived from an EMBL/GenBank/DDBJ whole genome shotgun (WGS) entry which is preliminary data.</text>
</comment>
<keyword evidence="4" id="KW-0677">Repeat</keyword>
<feature type="transmembrane region" description="Helical" evidence="7">
    <location>
        <begin position="405"/>
        <end position="435"/>
    </location>
</feature>
<keyword evidence="5 7" id="KW-1133">Transmembrane helix</keyword>
<dbReference type="PANTHER" id="PTHR43652:SF2">
    <property type="entry name" value="BASIC AMINO ACID ANTIPORTER YFCC-RELATED"/>
    <property type="match status" value="1"/>
</dbReference>
<dbReference type="InterPro" id="IPR036721">
    <property type="entry name" value="RCK_C_sf"/>
</dbReference>
<evidence type="ECO:0000256" key="4">
    <source>
        <dbReference type="ARBA" id="ARBA00022737"/>
    </source>
</evidence>
<evidence type="ECO:0000256" key="2">
    <source>
        <dbReference type="ARBA" id="ARBA00022448"/>
    </source>
</evidence>
<keyword evidence="3 7" id="KW-0812">Transmembrane</keyword>
<evidence type="ECO:0000256" key="6">
    <source>
        <dbReference type="ARBA" id="ARBA00023136"/>
    </source>
</evidence>
<dbReference type="PANTHER" id="PTHR43652">
    <property type="entry name" value="BASIC AMINO ACID ANTIPORTER YFCC-RELATED"/>
    <property type="match status" value="1"/>
</dbReference>
<dbReference type="Proteomes" id="UP001069802">
    <property type="component" value="Unassembled WGS sequence"/>
</dbReference>
<dbReference type="Gene3D" id="3.30.70.1450">
    <property type="entry name" value="Regulator of K+ conductance, C-terminal domain"/>
    <property type="match status" value="2"/>
</dbReference>
<feature type="transmembrane region" description="Helical" evidence="7">
    <location>
        <begin position="485"/>
        <end position="502"/>
    </location>
</feature>
<comment type="subcellular location">
    <subcellularLocation>
        <location evidence="1">Membrane</location>
        <topology evidence="1">Multi-pass membrane protein</topology>
    </subcellularLocation>
</comment>
<dbReference type="PROSITE" id="PS01271">
    <property type="entry name" value="NA_SULFATE"/>
    <property type="match status" value="1"/>
</dbReference>
<evidence type="ECO:0000256" key="3">
    <source>
        <dbReference type="ARBA" id="ARBA00022692"/>
    </source>
</evidence>
<dbReference type="InterPro" id="IPR051679">
    <property type="entry name" value="DASS-Related_Transporters"/>
</dbReference>
<evidence type="ECO:0000313" key="10">
    <source>
        <dbReference type="Proteomes" id="UP001069802"/>
    </source>
</evidence>
<keyword evidence="10" id="KW-1185">Reference proteome</keyword>
<evidence type="ECO:0000256" key="1">
    <source>
        <dbReference type="ARBA" id="ARBA00004141"/>
    </source>
</evidence>
<dbReference type="SUPFAM" id="SSF116726">
    <property type="entry name" value="TrkA C-terminal domain-like"/>
    <property type="match status" value="2"/>
</dbReference>
<feature type="transmembrane region" description="Helical" evidence="7">
    <location>
        <begin position="447"/>
        <end position="465"/>
    </location>
</feature>
<dbReference type="EMBL" id="JAPWGY010000002">
    <property type="protein sequence ID" value="MCZ4280798.1"/>
    <property type="molecule type" value="Genomic_DNA"/>
</dbReference>
<dbReference type="Pfam" id="PF02080">
    <property type="entry name" value="TrkA_C"/>
    <property type="match status" value="1"/>
</dbReference>
<feature type="transmembrane region" description="Helical" evidence="7">
    <location>
        <begin position="570"/>
        <end position="590"/>
    </location>
</feature>
<accession>A0ABT4LI79</accession>
<gene>
    <name evidence="9" type="ORF">O4H49_08415</name>
</gene>
<keyword evidence="2" id="KW-0813">Transport</keyword>
<dbReference type="RefSeq" id="WP_269422978.1">
    <property type="nucleotide sequence ID" value="NZ_JAPWGY010000002.1"/>
</dbReference>
<evidence type="ECO:0000313" key="9">
    <source>
        <dbReference type="EMBL" id="MCZ4280798.1"/>
    </source>
</evidence>
<feature type="transmembrane region" description="Helical" evidence="7">
    <location>
        <begin position="28"/>
        <end position="45"/>
    </location>
</feature>
<feature type="transmembrane region" description="Helical" evidence="7">
    <location>
        <begin position="91"/>
        <end position="122"/>
    </location>
</feature>
<name>A0ABT4LI79_9PROT</name>
<dbReference type="InterPro" id="IPR006037">
    <property type="entry name" value="RCK_C"/>
</dbReference>
<protein>
    <submittedName>
        <fullName evidence="9">SLC13 family permease</fullName>
    </submittedName>
</protein>
<sequence length="594" mass="63620">MNTDQLIIFTIIGLALVLFIWGKIRYDVVAMMALIGAVIFGVVPADEAFLGFGHPAVITVAAVLIISHALQNSGIIELATKFLEPAAGQPVLHVLALTTVVAICSAFMNNVGALALMLPIAIGSAYSSKRPTSEVLMPLSFGSLLGGLTTLIGTPPNIIISSFRQAETGQNFAMFDFLPVGLGVALAGIAFISLVGWRFLPKRSAGGSDRQKLFQIEDYIADVRIPENSPYVGHRLVDLETLAQGNVAVVALVRREDRMLAPSGYMRLKVDDILTLEADTDTLQKVVDEANLEIVGSAEDSSQDLQSDRVGIIEAVVTPGSRLEGRTAHNMQLHTHHGINTLGVARQGQPVHERIGRVRFMAGDVLLLQGIREEMPEALASLGLLPLAERELSLVRKKGSIITPLLFAFSILLVVFGILPPQISFLAAVGTMVLIGELNLKDLYESIDWSVIVLLAAMIPVGMALETTGGTMVIASPLIGLSDHLPVWAILALMMVITMMLSDVMNNAATAVLMAPIAILIANELGVSIDTFLIAVAIASSSTYLTPIGHQSNLLVMGPGGYKFGDYWRMGLPLDIIILVVSIPLILWIWPLQG</sequence>
<dbReference type="InterPro" id="IPR031312">
    <property type="entry name" value="Na/sul_symport_CS"/>
</dbReference>
<evidence type="ECO:0000256" key="7">
    <source>
        <dbReference type="SAM" id="Phobius"/>
    </source>
</evidence>
<feature type="domain" description="RCK C-terminal" evidence="8">
    <location>
        <begin position="208"/>
        <end position="292"/>
    </location>
</feature>
<dbReference type="PROSITE" id="PS51202">
    <property type="entry name" value="RCK_C"/>
    <property type="match status" value="2"/>
</dbReference>
<evidence type="ECO:0000256" key="5">
    <source>
        <dbReference type="ARBA" id="ARBA00022989"/>
    </source>
</evidence>
<proteinExistence type="predicted"/>
<organism evidence="9 10">
    <name type="scientific">Kiloniella laminariae</name>
    <dbReference type="NCBI Taxonomy" id="454162"/>
    <lineage>
        <taxon>Bacteria</taxon>
        <taxon>Pseudomonadati</taxon>
        <taxon>Pseudomonadota</taxon>
        <taxon>Alphaproteobacteria</taxon>
        <taxon>Rhodospirillales</taxon>
        <taxon>Kiloniellaceae</taxon>
        <taxon>Kiloniella</taxon>
    </lineage>
</organism>
<dbReference type="Pfam" id="PF03600">
    <property type="entry name" value="CitMHS"/>
    <property type="match status" value="1"/>
</dbReference>
<keyword evidence="6 7" id="KW-0472">Membrane</keyword>
<feature type="transmembrane region" description="Helical" evidence="7">
    <location>
        <begin position="6"/>
        <end position="21"/>
    </location>
</feature>
<reference evidence="9" key="1">
    <citation type="submission" date="2022-12" db="EMBL/GenBank/DDBJ databases">
        <title>Bacterial isolates from different developmental stages of Nematostella vectensis.</title>
        <authorList>
            <person name="Fraune S."/>
        </authorList>
    </citation>
    <scope>NUCLEOTIDE SEQUENCE</scope>
    <source>
        <strain evidence="9">G21630-S1</strain>
    </source>
</reference>
<evidence type="ECO:0000259" key="8">
    <source>
        <dbReference type="PROSITE" id="PS51202"/>
    </source>
</evidence>
<feature type="transmembrane region" description="Helical" evidence="7">
    <location>
        <begin position="51"/>
        <end position="70"/>
    </location>
</feature>
<feature type="transmembrane region" description="Helical" evidence="7">
    <location>
        <begin position="177"/>
        <end position="200"/>
    </location>
</feature>
<feature type="domain" description="RCK C-terminal" evidence="8">
    <location>
        <begin position="300"/>
        <end position="385"/>
    </location>
</feature>
<dbReference type="InterPro" id="IPR004680">
    <property type="entry name" value="Cit_transptr-like_dom"/>
</dbReference>